<organism evidence="2 3">
    <name type="scientific">Streptosporangium algeriense</name>
    <dbReference type="NCBI Taxonomy" id="1682748"/>
    <lineage>
        <taxon>Bacteria</taxon>
        <taxon>Bacillati</taxon>
        <taxon>Actinomycetota</taxon>
        <taxon>Actinomycetes</taxon>
        <taxon>Streptosporangiales</taxon>
        <taxon>Streptosporangiaceae</taxon>
        <taxon>Streptosporangium</taxon>
    </lineage>
</organism>
<protein>
    <submittedName>
        <fullName evidence="2">ABC transporter substrate-binding protein</fullName>
    </submittedName>
</protein>
<dbReference type="Gene3D" id="3.10.105.10">
    <property type="entry name" value="Dipeptide-binding Protein, Domain 3"/>
    <property type="match status" value="1"/>
</dbReference>
<reference evidence="3" key="1">
    <citation type="journal article" date="2019" name="Int. J. Syst. Evol. Microbiol.">
        <title>The Global Catalogue of Microorganisms (GCM) 10K type strain sequencing project: providing services to taxonomists for standard genome sequencing and annotation.</title>
        <authorList>
            <consortium name="The Broad Institute Genomics Platform"/>
            <consortium name="The Broad Institute Genome Sequencing Center for Infectious Disease"/>
            <person name="Wu L."/>
            <person name="Ma J."/>
        </authorList>
    </citation>
    <scope>NUCLEOTIDE SEQUENCE [LARGE SCALE GENOMIC DNA]</scope>
    <source>
        <strain evidence="3">CCUG 62974</strain>
    </source>
</reference>
<name>A0ABW3E3F2_9ACTN</name>
<feature type="non-terminal residue" evidence="2">
    <location>
        <position position="285"/>
    </location>
</feature>
<comment type="caution">
    <text evidence="2">The sequence shown here is derived from an EMBL/GenBank/DDBJ whole genome shotgun (WGS) entry which is preliminary data.</text>
</comment>
<dbReference type="InterPro" id="IPR000914">
    <property type="entry name" value="SBP_5_dom"/>
</dbReference>
<keyword evidence="3" id="KW-1185">Reference proteome</keyword>
<feature type="domain" description="Solute-binding protein family 5" evidence="1">
    <location>
        <begin position="3"/>
        <end position="243"/>
    </location>
</feature>
<gene>
    <name evidence="2" type="ORF">ACFQ08_39410</name>
</gene>
<sequence>LAATPAGSGPYTLGGTTRGASYTLKARAGYTWGPAGRTGVYPREVTFRVVQNDSTAANMLVSGDLDLSGIAGPDLRRAQRDTSLTAVTQSIYGAFFLVFNHAEGRPGADPALRTALAGAVSAADFNTSAFYGAGDPATSPVSPEVPCHTPVRPPVTTVDSASVARALTEAGWPSQGGRPVKDGKPLTIKLVGTTDYTAGFEYVLEALRRTGASVESQVVELNAFAEILFKGGDWDVTVYPFTPPAPSLGALGLFVTGESPPRGANFADIHNPGFERAVAKARASR</sequence>
<dbReference type="Pfam" id="PF00496">
    <property type="entry name" value="SBP_bac_5"/>
    <property type="match status" value="1"/>
</dbReference>
<dbReference type="Proteomes" id="UP001597024">
    <property type="component" value="Unassembled WGS sequence"/>
</dbReference>
<dbReference type="InterPro" id="IPR039424">
    <property type="entry name" value="SBP_5"/>
</dbReference>
<dbReference type="EMBL" id="JBHTHX010002585">
    <property type="protein sequence ID" value="MFD0890650.1"/>
    <property type="molecule type" value="Genomic_DNA"/>
</dbReference>
<evidence type="ECO:0000259" key="1">
    <source>
        <dbReference type="Pfam" id="PF00496"/>
    </source>
</evidence>
<accession>A0ABW3E3F2</accession>
<dbReference type="PANTHER" id="PTHR30290">
    <property type="entry name" value="PERIPLASMIC BINDING COMPONENT OF ABC TRANSPORTER"/>
    <property type="match status" value="1"/>
</dbReference>
<dbReference type="Gene3D" id="3.40.190.10">
    <property type="entry name" value="Periplasmic binding protein-like II"/>
    <property type="match status" value="1"/>
</dbReference>
<feature type="non-terminal residue" evidence="2">
    <location>
        <position position="1"/>
    </location>
</feature>
<dbReference type="SUPFAM" id="SSF53850">
    <property type="entry name" value="Periplasmic binding protein-like II"/>
    <property type="match status" value="1"/>
</dbReference>
<proteinExistence type="predicted"/>
<evidence type="ECO:0000313" key="2">
    <source>
        <dbReference type="EMBL" id="MFD0890650.1"/>
    </source>
</evidence>
<evidence type="ECO:0000313" key="3">
    <source>
        <dbReference type="Proteomes" id="UP001597024"/>
    </source>
</evidence>